<feature type="compositionally biased region" description="Low complexity" evidence="9">
    <location>
        <begin position="537"/>
        <end position="564"/>
    </location>
</feature>
<dbReference type="InterPro" id="IPR003660">
    <property type="entry name" value="HAMP_dom"/>
</dbReference>
<dbReference type="Gene3D" id="1.10.287.950">
    <property type="entry name" value="Methyl-accepting chemotaxis protein"/>
    <property type="match status" value="1"/>
</dbReference>
<dbReference type="PANTHER" id="PTHR32089">
    <property type="entry name" value="METHYL-ACCEPTING CHEMOTAXIS PROTEIN MCPB"/>
    <property type="match status" value="1"/>
</dbReference>
<dbReference type="SMART" id="SM00304">
    <property type="entry name" value="HAMP"/>
    <property type="match status" value="1"/>
</dbReference>
<keyword evidence="5 10" id="KW-0472">Membrane</keyword>
<evidence type="ECO:0000256" key="10">
    <source>
        <dbReference type="SAM" id="Phobius"/>
    </source>
</evidence>
<dbReference type="CDD" id="cd11386">
    <property type="entry name" value="MCP_signal"/>
    <property type="match status" value="1"/>
</dbReference>
<evidence type="ECO:0000256" key="8">
    <source>
        <dbReference type="PROSITE-ProRule" id="PRU00284"/>
    </source>
</evidence>
<keyword evidence="4 10" id="KW-1133">Transmembrane helix</keyword>
<dbReference type="PROSITE" id="PS50111">
    <property type="entry name" value="CHEMOTAXIS_TRANSDUC_2"/>
    <property type="match status" value="1"/>
</dbReference>
<evidence type="ECO:0000256" key="1">
    <source>
        <dbReference type="ARBA" id="ARBA00004651"/>
    </source>
</evidence>
<keyword evidence="14" id="KW-1185">Reference proteome</keyword>
<comment type="subcellular location">
    <subcellularLocation>
        <location evidence="1">Cell membrane</location>
        <topology evidence="1">Multi-pass membrane protein</topology>
    </subcellularLocation>
</comment>
<evidence type="ECO:0000313" key="13">
    <source>
        <dbReference type="EMBL" id="GAE95189.1"/>
    </source>
</evidence>
<dbReference type="GO" id="GO:0005886">
    <property type="term" value="C:plasma membrane"/>
    <property type="evidence" value="ECO:0007669"/>
    <property type="project" value="UniProtKB-SubCell"/>
</dbReference>
<evidence type="ECO:0000256" key="6">
    <source>
        <dbReference type="ARBA" id="ARBA00023224"/>
    </source>
</evidence>
<evidence type="ECO:0000259" key="12">
    <source>
        <dbReference type="PROSITE" id="PS50885"/>
    </source>
</evidence>
<keyword evidence="6 8" id="KW-0807">Transducer</keyword>
<dbReference type="Pfam" id="PF00672">
    <property type="entry name" value="HAMP"/>
    <property type="match status" value="1"/>
</dbReference>
<dbReference type="eggNOG" id="COG0840">
    <property type="taxonomic scope" value="Bacteria"/>
</dbReference>
<dbReference type="GO" id="GO:0007165">
    <property type="term" value="P:signal transduction"/>
    <property type="evidence" value="ECO:0007669"/>
    <property type="project" value="UniProtKB-KW"/>
</dbReference>
<feature type="domain" description="HAMP" evidence="12">
    <location>
        <begin position="230"/>
        <end position="283"/>
    </location>
</feature>
<feature type="domain" description="Methyl-accepting transducer" evidence="11">
    <location>
        <begin position="302"/>
        <end position="559"/>
    </location>
</feature>
<dbReference type="SUPFAM" id="SSF58104">
    <property type="entry name" value="Methyl-accepting chemotaxis protein (MCP) signaling domain"/>
    <property type="match status" value="1"/>
</dbReference>
<dbReference type="CDD" id="cd06225">
    <property type="entry name" value="HAMP"/>
    <property type="match status" value="1"/>
</dbReference>
<evidence type="ECO:0000256" key="9">
    <source>
        <dbReference type="SAM" id="MobiDB-lite"/>
    </source>
</evidence>
<dbReference type="eggNOG" id="COG4564">
    <property type="taxonomic scope" value="Bacteria"/>
</dbReference>
<dbReference type="PANTHER" id="PTHR32089:SF112">
    <property type="entry name" value="LYSOZYME-LIKE PROTEIN-RELATED"/>
    <property type="match status" value="1"/>
</dbReference>
<dbReference type="Pfam" id="PF17200">
    <property type="entry name" value="sCache_2"/>
    <property type="match status" value="1"/>
</dbReference>
<dbReference type="Proteomes" id="UP000019102">
    <property type="component" value="Unassembled WGS sequence"/>
</dbReference>
<evidence type="ECO:0000259" key="11">
    <source>
        <dbReference type="PROSITE" id="PS50111"/>
    </source>
</evidence>
<feature type="region of interest" description="Disordered" evidence="9">
    <location>
        <begin position="537"/>
        <end position="565"/>
    </location>
</feature>
<feature type="transmembrane region" description="Helical" evidence="10">
    <location>
        <begin position="16"/>
        <end position="36"/>
    </location>
</feature>
<dbReference type="InterPro" id="IPR004089">
    <property type="entry name" value="MCPsignal_dom"/>
</dbReference>
<protein>
    <submittedName>
        <fullName evidence="13">Methyl-accepting chemotaxis protein</fullName>
    </submittedName>
</protein>
<dbReference type="STRING" id="1298598.JCM21714_4403"/>
<proteinExistence type="inferred from homology"/>
<comment type="caution">
    <text evidence="13">The sequence shown here is derived from an EMBL/GenBank/DDBJ whole genome shotgun (WGS) entry which is preliminary data.</text>
</comment>
<dbReference type="Gene3D" id="3.30.450.20">
    <property type="entry name" value="PAS domain"/>
    <property type="match status" value="1"/>
</dbReference>
<reference evidence="13 14" key="1">
    <citation type="journal article" date="2014" name="Genome Announc.">
        <title>Draft Genome Sequence of the Boron-Tolerant and Moderately Halotolerant Bacterium Gracilibacillus boraciitolerans JCM 21714T.</title>
        <authorList>
            <person name="Ahmed I."/>
            <person name="Oshima K."/>
            <person name="Suda W."/>
            <person name="Kitamura K."/>
            <person name="Iida T."/>
            <person name="Ohmori Y."/>
            <person name="Fujiwara T."/>
            <person name="Hattori M."/>
            <person name="Ohkuma M."/>
        </authorList>
    </citation>
    <scope>NUCLEOTIDE SEQUENCE [LARGE SCALE GENOMIC DNA]</scope>
    <source>
        <strain evidence="13 14">JCM 21714</strain>
    </source>
</reference>
<dbReference type="AlphaFoldDB" id="W4VQR2"/>
<comment type="similarity">
    <text evidence="7">Belongs to the methyl-accepting chemotaxis (MCP) protein family.</text>
</comment>
<gene>
    <name evidence="13" type="ORF">JCM21714_4403</name>
</gene>
<keyword evidence="2" id="KW-1003">Cell membrane</keyword>
<sequence length="589" mass="64940">MNKLKKLSKNSVRKKLMITFILILIIPLLLLGYITYQQSANSLNELGEQNLRNSVIYTNEMINMLNEEVEEGNISLEEAQEKIKVMLLGGERSEDGKRPIDTNIDLGENGYIYITDEKGILLAHPNLEGESLWESKDSSGDLFMQDITDKALNNGGGFVYYDWPLPKNENAIEEKVVYTQYNENWGGWIINASTYIMDFNAPADTILYQILIVTIIFVIIGVIIGWLFSGNITKPLQLVTNRMKQLANGNLSLDPVEVKTKDELSILALEMNNMQTELNKMILNITEASNTLNQQSDGLNKSSNEVKLGSEQVTTTMEELASGAEVQADHVSRLAQMMENFKEIVSETNQQGTTVGNVSMEVLNKAESGSNLMQSSANQMTKIDQIVKEAVEKVRSLDSQSQEIGRLVSVIRDIAEQTNLLALNAAIEAARAGEHGKGFAVVADEVRKLAEQVSASVSDITGIVSGIQTESTDVTNSLEKGYSEVEEGTTQILTTQKTFTEINDSVKNMAEQMNNITTNLNAVSTRTDEMNESIQEIASASQQSAAGIEETSASAEETSSSMEEVSIQAKQLNSLASRMKEIVSHFKLN</sequence>
<evidence type="ECO:0000256" key="3">
    <source>
        <dbReference type="ARBA" id="ARBA00022692"/>
    </source>
</evidence>
<evidence type="ECO:0000256" key="7">
    <source>
        <dbReference type="ARBA" id="ARBA00029447"/>
    </source>
</evidence>
<evidence type="ECO:0000256" key="2">
    <source>
        <dbReference type="ARBA" id="ARBA00022475"/>
    </source>
</evidence>
<evidence type="ECO:0000256" key="5">
    <source>
        <dbReference type="ARBA" id="ARBA00023136"/>
    </source>
</evidence>
<dbReference type="PROSITE" id="PS50885">
    <property type="entry name" value="HAMP"/>
    <property type="match status" value="1"/>
</dbReference>
<name>W4VQR2_9BACI</name>
<dbReference type="SMART" id="SM01049">
    <property type="entry name" value="Cache_2"/>
    <property type="match status" value="1"/>
</dbReference>
<organism evidence="13 14">
    <name type="scientific">Gracilibacillus boraciitolerans JCM 21714</name>
    <dbReference type="NCBI Taxonomy" id="1298598"/>
    <lineage>
        <taxon>Bacteria</taxon>
        <taxon>Bacillati</taxon>
        <taxon>Bacillota</taxon>
        <taxon>Bacilli</taxon>
        <taxon>Bacillales</taxon>
        <taxon>Bacillaceae</taxon>
        <taxon>Gracilibacillus</taxon>
    </lineage>
</organism>
<accession>W4VQR2</accession>
<dbReference type="EMBL" id="BAVS01000043">
    <property type="protein sequence ID" value="GAE95189.1"/>
    <property type="molecule type" value="Genomic_DNA"/>
</dbReference>
<keyword evidence="3 10" id="KW-0812">Transmembrane</keyword>
<dbReference type="OrthoDB" id="9810264at2"/>
<evidence type="ECO:0000313" key="14">
    <source>
        <dbReference type="Proteomes" id="UP000019102"/>
    </source>
</evidence>
<dbReference type="SMART" id="SM00283">
    <property type="entry name" value="MA"/>
    <property type="match status" value="1"/>
</dbReference>
<feature type="transmembrane region" description="Helical" evidence="10">
    <location>
        <begin position="206"/>
        <end position="228"/>
    </location>
</feature>
<dbReference type="RefSeq" id="WP_035725974.1">
    <property type="nucleotide sequence ID" value="NZ_BAVS01000043.1"/>
</dbReference>
<dbReference type="Pfam" id="PF00015">
    <property type="entry name" value="MCPsignal"/>
    <property type="match status" value="1"/>
</dbReference>
<evidence type="ECO:0000256" key="4">
    <source>
        <dbReference type="ARBA" id="ARBA00022989"/>
    </source>
</evidence>
<dbReference type="InterPro" id="IPR033480">
    <property type="entry name" value="sCache_2"/>
</dbReference>